<feature type="transmembrane region" description="Helical" evidence="1">
    <location>
        <begin position="104"/>
        <end position="125"/>
    </location>
</feature>
<organism evidence="2 3">
    <name type="scientific">Planotetraspora thailandica</name>
    <dbReference type="NCBI Taxonomy" id="487172"/>
    <lineage>
        <taxon>Bacteria</taxon>
        <taxon>Bacillati</taxon>
        <taxon>Actinomycetota</taxon>
        <taxon>Actinomycetes</taxon>
        <taxon>Streptosporangiales</taxon>
        <taxon>Streptosporangiaceae</taxon>
        <taxon>Planotetraspora</taxon>
    </lineage>
</organism>
<reference evidence="2" key="1">
    <citation type="submission" date="2021-01" db="EMBL/GenBank/DDBJ databases">
        <title>Whole genome shotgun sequence of Planotetraspora thailandica NBRC 104271.</title>
        <authorList>
            <person name="Komaki H."/>
            <person name="Tamura T."/>
        </authorList>
    </citation>
    <scope>NUCLEOTIDE SEQUENCE</scope>
    <source>
        <strain evidence="2">NBRC 104271</strain>
    </source>
</reference>
<sequence>MRRVYAVLAGLMMAAVVVQWYLAAVGAFDKPQDSDSFALHGLNGMMVIPVLSLLATIAAAVSKVPGRLIGLTILPLGLIIVQVLIIALGSAFDDSSGNTTPLSLAVLGLHAINGMAIMGVSASVFNQARKLLKAAPEPVAQAS</sequence>
<feature type="transmembrane region" description="Helical" evidence="1">
    <location>
        <begin position="7"/>
        <end position="28"/>
    </location>
</feature>
<name>A0A8J3Y078_9ACTN</name>
<dbReference type="RefSeq" id="WP_203948500.1">
    <property type="nucleotide sequence ID" value="NZ_BOOR01000064.1"/>
</dbReference>
<evidence type="ECO:0000313" key="3">
    <source>
        <dbReference type="Proteomes" id="UP000605992"/>
    </source>
</evidence>
<gene>
    <name evidence="2" type="ORF">Pth03_67880</name>
</gene>
<feature type="transmembrane region" description="Helical" evidence="1">
    <location>
        <begin position="68"/>
        <end position="92"/>
    </location>
</feature>
<protein>
    <submittedName>
        <fullName evidence="2">Uncharacterized protein</fullName>
    </submittedName>
</protein>
<keyword evidence="3" id="KW-1185">Reference proteome</keyword>
<proteinExistence type="predicted"/>
<evidence type="ECO:0000313" key="2">
    <source>
        <dbReference type="EMBL" id="GII58399.1"/>
    </source>
</evidence>
<dbReference type="Proteomes" id="UP000605992">
    <property type="component" value="Unassembled WGS sequence"/>
</dbReference>
<keyword evidence="1" id="KW-0472">Membrane</keyword>
<dbReference type="EMBL" id="BOOR01000064">
    <property type="protein sequence ID" value="GII58399.1"/>
    <property type="molecule type" value="Genomic_DNA"/>
</dbReference>
<accession>A0A8J3Y078</accession>
<feature type="transmembrane region" description="Helical" evidence="1">
    <location>
        <begin position="40"/>
        <end position="61"/>
    </location>
</feature>
<dbReference type="Pfam" id="PF19728">
    <property type="entry name" value="DUF6220"/>
    <property type="match status" value="1"/>
</dbReference>
<comment type="caution">
    <text evidence="2">The sequence shown here is derived from an EMBL/GenBank/DDBJ whole genome shotgun (WGS) entry which is preliminary data.</text>
</comment>
<keyword evidence="1" id="KW-0812">Transmembrane</keyword>
<dbReference type="AlphaFoldDB" id="A0A8J3Y078"/>
<keyword evidence="1" id="KW-1133">Transmembrane helix</keyword>
<evidence type="ECO:0000256" key="1">
    <source>
        <dbReference type="SAM" id="Phobius"/>
    </source>
</evidence>
<dbReference type="InterPro" id="IPR046192">
    <property type="entry name" value="DUF6220"/>
</dbReference>